<name>A0A8T1RTP1_CARIL</name>
<comment type="caution">
    <text evidence="1">The sequence shown here is derived from an EMBL/GenBank/DDBJ whole genome shotgun (WGS) entry which is preliminary data.</text>
</comment>
<dbReference type="Proteomes" id="UP000811246">
    <property type="component" value="Chromosome 1"/>
</dbReference>
<protein>
    <submittedName>
        <fullName evidence="1">Uncharacterized protein</fullName>
    </submittedName>
</protein>
<dbReference type="Proteomes" id="UP000811609">
    <property type="component" value="Chromosome 1"/>
</dbReference>
<dbReference type="AlphaFoldDB" id="A0A8T1RTP1"/>
<accession>A0A8T1RTP1</accession>
<evidence type="ECO:0000313" key="3">
    <source>
        <dbReference type="Proteomes" id="UP000811609"/>
    </source>
</evidence>
<gene>
    <name evidence="1" type="ORF">CIPAW_01G256400</name>
    <name evidence="2" type="ORF">I3842_01G258300</name>
</gene>
<reference evidence="1" key="1">
    <citation type="submission" date="2020-12" db="EMBL/GenBank/DDBJ databases">
        <title>WGS assembly of Carya illinoinensis cv. Pawnee.</title>
        <authorList>
            <person name="Platts A."/>
            <person name="Shu S."/>
            <person name="Wright S."/>
            <person name="Barry K."/>
            <person name="Edger P."/>
            <person name="Pires J.C."/>
            <person name="Schmutz J."/>
        </authorList>
    </citation>
    <scope>NUCLEOTIDE SEQUENCE</scope>
    <source>
        <tissue evidence="1">Leaf</tissue>
    </source>
</reference>
<dbReference type="EMBL" id="CM031809">
    <property type="protein sequence ID" value="KAG6669613.1"/>
    <property type="molecule type" value="Genomic_DNA"/>
</dbReference>
<evidence type="ECO:0000313" key="2">
    <source>
        <dbReference type="EMBL" id="KAG6734134.1"/>
    </source>
</evidence>
<reference evidence="2" key="2">
    <citation type="submission" date="2021-01" db="EMBL/GenBank/DDBJ databases">
        <authorList>
            <person name="Lovell J.T."/>
            <person name="Bentley N."/>
            <person name="Bhattarai G."/>
            <person name="Jenkins J.W."/>
            <person name="Sreedasyam A."/>
            <person name="Alarcon Y."/>
            <person name="Bock C."/>
            <person name="Boston L."/>
            <person name="Carlson J."/>
            <person name="Cervantes K."/>
            <person name="Clermont K."/>
            <person name="Krom N."/>
            <person name="Kubenka K."/>
            <person name="Mamidi S."/>
            <person name="Mattison C."/>
            <person name="Monteros M."/>
            <person name="Pisani C."/>
            <person name="Plott C."/>
            <person name="Rajasekar S."/>
            <person name="Rhein H.S."/>
            <person name="Rohla C."/>
            <person name="Song M."/>
            <person name="Hilaire R.S."/>
            <person name="Shu S."/>
            <person name="Wells L."/>
            <person name="Wang X."/>
            <person name="Webber J."/>
            <person name="Heerema R.J."/>
            <person name="Klein P."/>
            <person name="Conner P."/>
            <person name="Grauke L."/>
            <person name="Grimwood J."/>
            <person name="Schmutz J."/>
            <person name="Randall J.J."/>
        </authorList>
    </citation>
    <scope>NUCLEOTIDE SEQUENCE</scope>
    <source>
        <tissue evidence="2">Leaf</tissue>
    </source>
</reference>
<evidence type="ECO:0000313" key="1">
    <source>
        <dbReference type="EMBL" id="KAG6669613.1"/>
    </source>
</evidence>
<proteinExistence type="predicted"/>
<dbReference type="EMBL" id="CM031825">
    <property type="protein sequence ID" value="KAG6734134.1"/>
    <property type="molecule type" value="Genomic_DNA"/>
</dbReference>
<sequence length="117" mass="13411">MAVGVGKLKKKVFQMPTAWASKVYLYQASFEQDEESDHYERHILSHLSRHFSWNFNSSCVGRSKKLARELKDLIWKRRLHGKTQSIAAASPKIAPPCTPVSKDELFLRYTNLSTSSI</sequence>
<organism evidence="1 3">
    <name type="scientific">Carya illinoinensis</name>
    <name type="common">Pecan</name>
    <dbReference type="NCBI Taxonomy" id="32201"/>
    <lineage>
        <taxon>Eukaryota</taxon>
        <taxon>Viridiplantae</taxon>
        <taxon>Streptophyta</taxon>
        <taxon>Embryophyta</taxon>
        <taxon>Tracheophyta</taxon>
        <taxon>Spermatophyta</taxon>
        <taxon>Magnoliopsida</taxon>
        <taxon>eudicotyledons</taxon>
        <taxon>Gunneridae</taxon>
        <taxon>Pentapetalae</taxon>
        <taxon>rosids</taxon>
        <taxon>fabids</taxon>
        <taxon>Fagales</taxon>
        <taxon>Juglandaceae</taxon>
        <taxon>Carya</taxon>
    </lineage>
</organism>
<keyword evidence="3" id="KW-1185">Reference proteome</keyword>